<evidence type="ECO:0000256" key="1">
    <source>
        <dbReference type="SAM" id="MobiDB-lite"/>
    </source>
</evidence>
<proteinExistence type="predicted"/>
<dbReference type="Proteomes" id="UP000650582">
    <property type="component" value="Unassembled WGS sequence"/>
</dbReference>
<feature type="region of interest" description="Disordered" evidence="1">
    <location>
        <begin position="301"/>
        <end position="332"/>
    </location>
</feature>
<dbReference type="EMBL" id="JACYCC010000021">
    <property type="protein sequence ID" value="KAF8685699.1"/>
    <property type="molecule type" value="Genomic_DNA"/>
</dbReference>
<sequence>MVQIPTRTRTRTLSFSVREACGRQRPMTEEPDAKRARHHAPIPLRSTPLAPKSVNLTVTAVPVPFPADEDDEWGTDKLPMASTSTSPLTVAKGKKLVAKTIKPLPTPPTPSLPDPEPTPVRTHSTRARVPSPLAPYWKPTPVSIVTRQRRGRLAPEPLARKAIKAHFARTPHGAAVVKLGARRAIAQAECVAAVERVRKLSGEKEMRPTRLDVPRPMLLPPVLMDADLQFDETPTKRPSIVDRPRYPLAVRSPSDEQTIQFPSETVRFPTAAGVEEDSSWVPLSVQSGAVPVEVEECDIVEMETDADWQEEKGGKVKGEEEREAEAAQDDDN</sequence>
<feature type="compositionally biased region" description="Pro residues" evidence="1">
    <location>
        <begin position="104"/>
        <end position="118"/>
    </location>
</feature>
<organism evidence="2 3">
    <name type="scientific">Rhizoctonia solani</name>
    <dbReference type="NCBI Taxonomy" id="456999"/>
    <lineage>
        <taxon>Eukaryota</taxon>
        <taxon>Fungi</taxon>
        <taxon>Dikarya</taxon>
        <taxon>Basidiomycota</taxon>
        <taxon>Agaricomycotina</taxon>
        <taxon>Agaricomycetes</taxon>
        <taxon>Cantharellales</taxon>
        <taxon>Ceratobasidiaceae</taxon>
        <taxon>Rhizoctonia</taxon>
    </lineage>
</organism>
<feature type="compositionally biased region" description="Acidic residues" evidence="1">
    <location>
        <begin position="321"/>
        <end position="332"/>
    </location>
</feature>
<name>A0A8H7HHC4_9AGAM</name>
<evidence type="ECO:0000313" key="3">
    <source>
        <dbReference type="Proteomes" id="UP000650582"/>
    </source>
</evidence>
<feature type="region of interest" description="Disordered" evidence="1">
    <location>
        <begin position="21"/>
        <end position="49"/>
    </location>
</feature>
<feature type="compositionally biased region" description="Basic and acidic residues" evidence="1">
    <location>
        <begin position="21"/>
        <end position="34"/>
    </location>
</feature>
<feature type="compositionally biased region" description="Basic and acidic residues" evidence="1">
    <location>
        <begin position="309"/>
        <end position="320"/>
    </location>
</feature>
<protein>
    <submittedName>
        <fullName evidence="2">Uncharacterized protein</fullName>
    </submittedName>
</protein>
<accession>A0A8H7HHC4</accession>
<dbReference type="AlphaFoldDB" id="A0A8H7HHC4"/>
<evidence type="ECO:0000313" key="2">
    <source>
        <dbReference type="EMBL" id="KAF8685699.1"/>
    </source>
</evidence>
<reference evidence="2" key="1">
    <citation type="submission" date="2020-09" db="EMBL/GenBank/DDBJ databases">
        <title>Comparative genome analyses of four rice-infecting Rhizoctonia solani isolates reveal extensive enrichment of homogalacturonan modification genes.</title>
        <authorList>
            <person name="Lee D.-Y."/>
            <person name="Jeon J."/>
            <person name="Kim K.-T."/>
            <person name="Cheong K."/>
            <person name="Song H."/>
            <person name="Choi G."/>
            <person name="Ko J."/>
            <person name="Opiyo S.O."/>
            <person name="Zuo S."/>
            <person name="Madhav S."/>
            <person name="Lee Y.-H."/>
            <person name="Wang G.-L."/>
        </authorList>
    </citation>
    <scope>NUCLEOTIDE SEQUENCE</scope>
    <source>
        <strain evidence="2">AG1-IA YN-7</strain>
    </source>
</reference>
<feature type="region of interest" description="Disordered" evidence="1">
    <location>
        <begin position="101"/>
        <end position="133"/>
    </location>
</feature>
<comment type="caution">
    <text evidence="2">The sequence shown here is derived from an EMBL/GenBank/DDBJ whole genome shotgun (WGS) entry which is preliminary data.</text>
</comment>
<gene>
    <name evidence="2" type="ORF">RHS04_00422</name>
</gene>